<evidence type="ECO:0000256" key="6">
    <source>
        <dbReference type="ARBA" id="ARBA00023170"/>
    </source>
</evidence>
<dbReference type="InterPro" id="IPR052192">
    <property type="entry name" value="Insect_Ionotropic_Sensory_Rcpt"/>
</dbReference>
<evidence type="ECO:0000256" key="7">
    <source>
        <dbReference type="ARBA" id="ARBA00023180"/>
    </source>
</evidence>
<dbReference type="HOGENOM" id="CLU_018838_0_0_1"/>
<name>B0W552_CULQU</name>
<feature type="transmembrane region" description="Helical" evidence="8">
    <location>
        <begin position="306"/>
        <end position="326"/>
    </location>
</feature>
<keyword evidence="2" id="KW-1003">Cell membrane</keyword>
<feature type="chain" id="PRO_5014566485" description="Ionotropic glutamate receptor L-glutamate and glycine-binding domain-containing protein" evidence="9">
    <location>
        <begin position="19"/>
        <end position="566"/>
    </location>
</feature>
<keyword evidence="12" id="KW-1185">Reference proteome</keyword>
<sequence>MTHGWKALLVAIFVTCTAHEDPIQYSAALIRYLADQSPGTFDCWIFQLSTDSEQHETMDELLQTNELADIPKRLIATRDPRISIERQPKLLLIFGDCHIAALRELFALVFEPDFKESMKIIVFHQCAEKEIGRILSVFVSAKLFNVILVRMSYLEIHYTNRYRYELVAWTDPVDFEDLFVDQTTNLAGHPLRISFDSVSMETIFSTSKEMFNGRTLEWILRTFEHINGTWEFHKRICREDDREERCCRRKRLFDAKTTFDFVLEPFTYDHVDSQFISSTVPDQLLVAAPRGRQLTVYELFIVPFDMYLWILLILMGISCCFLMWCFPNLFQNDLILLPLCGFERQALNHVSQLEKFIIFPLIVVTFILSSVYESKIIAYMTSYPNVANPRSLEDLLQAGIVIVTDDANLYGGKSDPQFDRVFKYNPSYGSEMFDPSNTHFAYCGRSQEIKFFVDHPKSHDPQTKLSRLIILDQFAIGLVVPFYFIGRRNPLRDRFRQCEIAFQEAGLMDLWSVKFLHRTFGMKYVVRLSDAAGSTGNHLGMDKLGPVCILWIVGCGLTALSSGASP</sequence>
<evidence type="ECO:0008006" key="13">
    <source>
        <dbReference type="Google" id="ProtNLM"/>
    </source>
</evidence>
<proteinExistence type="predicted"/>
<evidence type="ECO:0000256" key="1">
    <source>
        <dbReference type="ARBA" id="ARBA00004651"/>
    </source>
</evidence>
<keyword evidence="5 8" id="KW-0472">Membrane</keyword>
<dbReference type="VEuPathDB" id="VectorBase:CQUJHB020399"/>
<dbReference type="VEuPathDB" id="VectorBase:CPIJ001535"/>
<comment type="subcellular location">
    <subcellularLocation>
        <location evidence="1">Cell membrane</location>
        <topology evidence="1">Multi-pass membrane protein</topology>
    </subcellularLocation>
</comment>
<reference evidence="11" key="2">
    <citation type="submission" date="2020-05" db="UniProtKB">
        <authorList>
            <consortium name="EnsemblMetazoa"/>
        </authorList>
    </citation>
    <scope>IDENTIFICATION</scope>
    <source>
        <strain evidence="11">JHB</strain>
    </source>
</reference>
<evidence type="ECO:0000256" key="3">
    <source>
        <dbReference type="ARBA" id="ARBA00022692"/>
    </source>
</evidence>
<evidence type="ECO:0000256" key="4">
    <source>
        <dbReference type="ARBA" id="ARBA00022989"/>
    </source>
</evidence>
<dbReference type="KEGG" id="cqu:CpipJ_CPIJ001535"/>
<evidence type="ECO:0000313" key="10">
    <source>
        <dbReference type="EMBL" id="EDS34618.1"/>
    </source>
</evidence>
<dbReference type="OMA" id="WCALRES"/>
<evidence type="ECO:0000256" key="8">
    <source>
        <dbReference type="SAM" id="Phobius"/>
    </source>
</evidence>
<feature type="signal peptide" evidence="9">
    <location>
        <begin position="1"/>
        <end position="18"/>
    </location>
</feature>
<dbReference type="InParanoid" id="B0W552"/>
<keyword evidence="7" id="KW-0325">Glycoprotein</keyword>
<dbReference type="GO" id="GO:0005886">
    <property type="term" value="C:plasma membrane"/>
    <property type="evidence" value="ECO:0007669"/>
    <property type="project" value="UniProtKB-SubCell"/>
</dbReference>
<dbReference type="EnsemblMetazoa" id="CPIJ001535-RA">
    <property type="protein sequence ID" value="CPIJ001535-PA"/>
    <property type="gene ID" value="CPIJ001535"/>
</dbReference>
<accession>B0W552</accession>
<evidence type="ECO:0000256" key="5">
    <source>
        <dbReference type="ARBA" id="ARBA00023136"/>
    </source>
</evidence>
<feature type="transmembrane region" description="Helical" evidence="8">
    <location>
        <begin position="465"/>
        <end position="486"/>
    </location>
</feature>
<keyword evidence="6" id="KW-0675">Receptor</keyword>
<organism>
    <name type="scientific">Culex quinquefasciatus</name>
    <name type="common">Southern house mosquito</name>
    <name type="synonym">Culex pungens</name>
    <dbReference type="NCBI Taxonomy" id="7176"/>
    <lineage>
        <taxon>Eukaryota</taxon>
        <taxon>Metazoa</taxon>
        <taxon>Ecdysozoa</taxon>
        <taxon>Arthropoda</taxon>
        <taxon>Hexapoda</taxon>
        <taxon>Insecta</taxon>
        <taxon>Pterygota</taxon>
        <taxon>Neoptera</taxon>
        <taxon>Endopterygota</taxon>
        <taxon>Diptera</taxon>
        <taxon>Nematocera</taxon>
        <taxon>Culicoidea</taxon>
        <taxon>Culicidae</taxon>
        <taxon>Culicinae</taxon>
        <taxon>Culicini</taxon>
        <taxon>Culex</taxon>
        <taxon>Culex</taxon>
    </lineage>
</organism>
<keyword evidence="3 8" id="KW-0812">Transmembrane</keyword>
<dbReference type="PANTHER" id="PTHR42643:SF41">
    <property type="entry name" value="IONOTROPIC RECEPTOR 20A-RELATED"/>
    <property type="match status" value="1"/>
</dbReference>
<evidence type="ECO:0000313" key="11">
    <source>
        <dbReference type="EnsemblMetazoa" id="CPIJ001535-PA"/>
    </source>
</evidence>
<dbReference type="FunCoup" id="B0W552">
    <property type="interactions" value="74"/>
</dbReference>
<dbReference type="PANTHER" id="PTHR42643">
    <property type="entry name" value="IONOTROPIC RECEPTOR 20A-RELATED"/>
    <property type="match status" value="1"/>
</dbReference>
<dbReference type="AlphaFoldDB" id="B0W552"/>
<gene>
    <name evidence="11" type="primary">6033374</name>
    <name evidence="10" type="ORF">CpipJ_CPIJ001535</name>
</gene>
<keyword evidence="9" id="KW-0732">Signal</keyword>
<reference evidence="10" key="1">
    <citation type="submission" date="2007-03" db="EMBL/GenBank/DDBJ databases">
        <title>Annotation of Culex pipiens quinquefasciatus.</title>
        <authorList>
            <consortium name="The Broad Institute Genome Sequencing Platform"/>
            <person name="Atkinson P.W."/>
            <person name="Hemingway J."/>
            <person name="Christensen B.M."/>
            <person name="Higgs S."/>
            <person name="Kodira C."/>
            <person name="Hannick L."/>
            <person name="Megy K."/>
            <person name="O'Leary S."/>
            <person name="Pearson M."/>
            <person name="Haas B.J."/>
            <person name="Mauceli E."/>
            <person name="Wortman J.R."/>
            <person name="Lee N.H."/>
            <person name="Guigo R."/>
            <person name="Stanke M."/>
            <person name="Alvarado L."/>
            <person name="Amedeo P."/>
            <person name="Antoine C.H."/>
            <person name="Arensburger P."/>
            <person name="Bidwell S.L."/>
            <person name="Crawford M."/>
            <person name="Camaro F."/>
            <person name="Devon K."/>
            <person name="Engels R."/>
            <person name="Hammond M."/>
            <person name="Howarth C."/>
            <person name="Koehrsen M."/>
            <person name="Lawson D."/>
            <person name="Montgomery P."/>
            <person name="Nene V."/>
            <person name="Nusbaum C."/>
            <person name="Puiu D."/>
            <person name="Romero-Severson J."/>
            <person name="Severson D.W."/>
            <person name="Shumway M."/>
            <person name="Sisk P."/>
            <person name="Stolte C."/>
            <person name="Zeng Q."/>
            <person name="Eisenstadt E."/>
            <person name="Fraser-Liggett C."/>
            <person name="Strausberg R."/>
            <person name="Galagan J."/>
            <person name="Birren B."/>
            <person name="Collins F.H."/>
        </authorList>
    </citation>
    <scope>NUCLEOTIDE SEQUENCE [LARGE SCALE GENOMIC DNA]</scope>
    <source>
        <strain evidence="10">JHB</strain>
    </source>
</reference>
<protein>
    <recommendedName>
        <fullName evidence="13">Ionotropic glutamate receptor L-glutamate and glycine-binding domain-containing protein</fullName>
    </recommendedName>
</protein>
<evidence type="ECO:0000256" key="2">
    <source>
        <dbReference type="ARBA" id="ARBA00022475"/>
    </source>
</evidence>
<keyword evidence="4 8" id="KW-1133">Transmembrane helix</keyword>
<dbReference type="eggNOG" id="ENOG502T9UQ">
    <property type="taxonomic scope" value="Eukaryota"/>
</dbReference>
<evidence type="ECO:0000256" key="9">
    <source>
        <dbReference type="SAM" id="SignalP"/>
    </source>
</evidence>
<dbReference type="EMBL" id="DS231840">
    <property type="protein sequence ID" value="EDS34618.1"/>
    <property type="molecule type" value="Genomic_DNA"/>
</dbReference>
<feature type="transmembrane region" description="Helical" evidence="8">
    <location>
        <begin position="353"/>
        <end position="372"/>
    </location>
</feature>
<evidence type="ECO:0000313" key="12">
    <source>
        <dbReference type="Proteomes" id="UP000002320"/>
    </source>
</evidence>
<dbReference type="Proteomes" id="UP000002320">
    <property type="component" value="Unassembled WGS sequence"/>
</dbReference>